<dbReference type="InterPro" id="IPR000515">
    <property type="entry name" value="MetI-like"/>
</dbReference>
<comment type="caution">
    <text evidence="10">The sequence shown here is derived from an EMBL/GenBank/DDBJ whole genome shotgun (WGS) entry which is preliminary data.</text>
</comment>
<dbReference type="CDD" id="cd06261">
    <property type="entry name" value="TM_PBP2"/>
    <property type="match status" value="1"/>
</dbReference>
<dbReference type="SUPFAM" id="SSF161098">
    <property type="entry name" value="MetI-like"/>
    <property type="match status" value="1"/>
</dbReference>
<dbReference type="GO" id="GO:0055085">
    <property type="term" value="P:transmembrane transport"/>
    <property type="evidence" value="ECO:0007669"/>
    <property type="project" value="InterPro"/>
</dbReference>
<dbReference type="PANTHER" id="PTHR43386:SF6">
    <property type="entry name" value="ABC TRANSPORTER PERMEASE PROTEIN"/>
    <property type="match status" value="1"/>
</dbReference>
<dbReference type="InterPro" id="IPR050366">
    <property type="entry name" value="BP-dependent_transpt_permease"/>
</dbReference>
<evidence type="ECO:0000256" key="4">
    <source>
        <dbReference type="ARBA" id="ARBA00022692"/>
    </source>
</evidence>
<comment type="similarity">
    <text evidence="7">Belongs to the binding-protein-dependent transport system permease family.</text>
</comment>
<dbReference type="Proteomes" id="UP000216725">
    <property type="component" value="Unassembled WGS sequence"/>
</dbReference>
<accession>A0A261F2P4</accession>
<evidence type="ECO:0000313" key="11">
    <source>
        <dbReference type="Proteomes" id="UP000216725"/>
    </source>
</evidence>
<feature type="transmembrane region" description="Helical" evidence="7">
    <location>
        <begin position="294"/>
        <end position="315"/>
    </location>
</feature>
<dbReference type="InterPro" id="IPR025966">
    <property type="entry name" value="OppC_N"/>
</dbReference>
<keyword evidence="2 7" id="KW-0813">Transport</keyword>
<protein>
    <submittedName>
        <fullName evidence="10">Peptide ABC transporter permease</fullName>
    </submittedName>
</protein>
<evidence type="ECO:0000256" key="3">
    <source>
        <dbReference type="ARBA" id="ARBA00022475"/>
    </source>
</evidence>
<dbReference type="Pfam" id="PF00528">
    <property type="entry name" value="BPD_transp_1"/>
    <property type="match status" value="1"/>
</dbReference>
<evidence type="ECO:0000256" key="8">
    <source>
        <dbReference type="SAM" id="MobiDB-lite"/>
    </source>
</evidence>
<dbReference type="Gene3D" id="1.10.3720.10">
    <property type="entry name" value="MetI-like"/>
    <property type="match status" value="1"/>
</dbReference>
<reference evidence="10 11" key="1">
    <citation type="journal article" date="2017" name="BMC Genomics">
        <title>Comparative genomic and phylogenomic analyses of the Bifidobacteriaceae family.</title>
        <authorList>
            <person name="Lugli G.A."/>
            <person name="Milani C."/>
            <person name="Turroni F."/>
            <person name="Duranti S."/>
            <person name="Mancabelli L."/>
            <person name="Mangifesta M."/>
            <person name="Ferrario C."/>
            <person name="Modesto M."/>
            <person name="Mattarelli P."/>
            <person name="Jiri K."/>
            <person name="van Sinderen D."/>
            <person name="Ventura M."/>
        </authorList>
    </citation>
    <scope>NUCLEOTIDE SEQUENCE [LARGE SCALE GENOMIC DNA]</scope>
    <source>
        <strain evidence="10 11">DSM 24742</strain>
    </source>
</reference>
<dbReference type="RefSeq" id="WP_094659987.1">
    <property type="nucleotide sequence ID" value="NZ_MWWR01000002.1"/>
</dbReference>
<dbReference type="Pfam" id="PF12911">
    <property type="entry name" value="OppC_N"/>
    <property type="match status" value="1"/>
</dbReference>
<evidence type="ECO:0000256" key="5">
    <source>
        <dbReference type="ARBA" id="ARBA00022989"/>
    </source>
</evidence>
<feature type="transmembrane region" description="Helical" evidence="7">
    <location>
        <begin position="129"/>
        <end position="151"/>
    </location>
</feature>
<feature type="compositionally biased region" description="Polar residues" evidence="8">
    <location>
        <begin position="1"/>
        <end position="13"/>
    </location>
</feature>
<dbReference type="InterPro" id="IPR035906">
    <property type="entry name" value="MetI-like_sf"/>
</dbReference>
<keyword evidence="5 7" id="KW-1133">Transmembrane helix</keyword>
<evidence type="ECO:0000259" key="9">
    <source>
        <dbReference type="PROSITE" id="PS50928"/>
    </source>
</evidence>
<dbReference type="OrthoDB" id="9812701at2"/>
<feature type="region of interest" description="Disordered" evidence="8">
    <location>
        <begin position="1"/>
        <end position="20"/>
    </location>
</feature>
<feature type="transmembrane region" description="Helical" evidence="7">
    <location>
        <begin position="186"/>
        <end position="205"/>
    </location>
</feature>
<gene>
    <name evidence="10" type="ORF">PSRA_0191</name>
</gene>
<evidence type="ECO:0000256" key="7">
    <source>
        <dbReference type="RuleBase" id="RU363032"/>
    </source>
</evidence>
<feature type="transmembrane region" description="Helical" evidence="7">
    <location>
        <begin position="60"/>
        <end position="81"/>
    </location>
</feature>
<evidence type="ECO:0000256" key="2">
    <source>
        <dbReference type="ARBA" id="ARBA00022448"/>
    </source>
</evidence>
<evidence type="ECO:0000256" key="1">
    <source>
        <dbReference type="ARBA" id="ARBA00004651"/>
    </source>
</evidence>
<name>A0A261F2P4_9BIFI</name>
<evidence type="ECO:0000256" key="6">
    <source>
        <dbReference type="ARBA" id="ARBA00023136"/>
    </source>
</evidence>
<sequence>MTAQNHAIATPSAQGALPGQERYVAPIEETPLKEVDSVDESQPARSMWSEAWRTLRRNPLFIVSAVLIVLVLLVAIFPSLFTKGNPNYCDLENSLNPSSPSHPFGYDLQGCDVYTRTIYGTRASLSVGVLTTILVVIIGGLIGAVAGYFGGWVDAVLSRITDIFYAIPLLLGAIVVLQMFRTSTSIWKVVFVLALFGWVSVARITRSSVMEAKNLEFNTASEALGLSRGRNLFKHVIPNSLAPVIVVATTSLGTYIVSEATLSFLGIGLPTTVVSWGGDISAAQNLLRVAPTVLFWPSLALAITVLAFIMMGDAVRDALDPKSRSL</sequence>
<keyword evidence="11" id="KW-1185">Reference proteome</keyword>
<feature type="domain" description="ABC transmembrane type-1" evidence="9">
    <location>
        <begin position="121"/>
        <end position="312"/>
    </location>
</feature>
<feature type="transmembrane region" description="Helical" evidence="7">
    <location>
        <begin position="236"/>
        <end position="257"/>
    </location>
</feature>
<keyword evidence="4 7" id="KW-0812">Transmembrane</keyword>
<comment type="subcellular location">
    <subcellularLocation>
        <location evidence="1 7">Cell membrane</location>
        <topology evidence="1 7">Multi-pass membrane protein</topology>
    </subcellularLocation>
</comment>
<dbReference type="EMBL" id="MWWR01000002">
    <property type="protein sequence ID" value="OZG53384.1"/>
    <property type="molecule type" value="Genomic_DNA"/>
</dbReference>
<proteinExistence type="inferred from homology"/>
<keyword evidence="3" id="KW-1003">Cell membrane</keyword>
<dbReference type="PROSITE" id="PS50928">
    <property type="entry name" value="ABC_TM1"/>
    <property type="match status" value="1"/>
</dbReference>
<dbReference type="PANTHER" id="PTHR43386">
    <property type="entry name" value="OLIGOPEPTIDE TRANSPORT SYSTEM PERMEASE PROTEIN APPC"/>
    <property type="match status" value="1"/>
</dbReference>
<dbReference type="AlphaFoldDB" id="A0A261F2P4"/>
<dbReference type="GO" id="GO:0005886">
    <property type="term" value="C:plasma membrane"/>
    <property type="evidence" value="ECO:0007669"/>
    <property type="project" value="UniProtKB-SubCell"/>
</dbReference>
<organism evidence="10 11">
    <name type="scientific">Pseudoscardovia radai</name>
    <dbReference type="NCBI Taxonomy" id="987066"/>
    <lineage>
        <taxon>Bacteria</taxon>
        <taxon>Bacillati</taxon>
        <taxon>Actinomycetota</taxon>
        <taxon>Actinomycetes</taxon>
        <taxon>Bifidobacteriales</taxon>
        <taxon>Bifidobacteriaceae</taxon>
        <taxon>Pseudoscardovia</taxon>
    </lineage>
</organism>
<feature type="transmembrane region" description="Helical" evidence="7">
    <location>
        <begin position="163"/>
        <end position="180"/>
    </location>
</feature>
<evidence type="ECO:0000313" key="10">
    <source>
        <dbReference type="EMBL" id="OZG53384.1"/>
    </source>
</evidence>
<keyword evidence="6 7" id="KW-0472">Membrane</keyword>